<feature type="compositionally biased region" description="Basic and acidic residues" evidence="1">
    <location>
        <begin position="289"/>
        <end position="300"/>
    </location>
</feature>
<gene>
    <name evidence="3" type="ORF">SO802_000763</name>
</gene>
<dbReference type="InterPro" id="IPR005607">
    <property type="entry name" value="BSD_dom"/>
</dbReference>
<feature type="compositionally biased region" description="Polar residues" evidence="1">
    <location>
        <begin position="274"/>
        <end position="287"/>
    </location>
</feature>
<dbReference type="Proteomes" id="UP001459277">
    <property type="component" value="Unassembled WGS sequence"/>
</dbReference>
<evidence type="ECO:0000313" key="4">
    <source>
        <dbReference type="Proteomes" id="UP001459277"/>
    </source>
</evidence>
<dbReference type="Pfam" id="PF03909">
    <property type="entry name" value="BSD"/>
    <property type="match status" value="1"/>
</dbReference>
<evidence type="ECO:0000313" key="3">
    <source>
        <dbReference type="EMBL" id="KAL0013694.1"/>
    </source>
</evidence>
<feature type="region of interest" description="Disordered" evidence="1">
    <location>
        <begin position="260"/>
        <end position="418"/>
    </location>
</feature>
<evidence type="ECO:0000259" key="2">
    <source>
        <dbReference type="PROSITE" id="PS50858"/>
    </source>
</evidence>
<feature type="compositionally biased region" description="Acidic residues" evidence="1">
    <location>
        <begin position="334"/>
        <end position="351"/>
    </location>
</feature>
<feature type="compositionally biased region" description="Polar residues" evidence="1">
    <location>
        <begin position="370"/>
        <end position="397"/>
    </location>
</feature>
<dbReference type="InterPro" id="IPR035925">
    <property type="entry name" value="BSD_dom_sf"/>
</dbReference>
<feature type="region of interest" description="Disordered" evidence="1">
    <location>
        <begin position="1"/>
        <end position="84"/>
    </location>
</feature>
<organism evidence="3 4">
    <name type="scientific">Lithocarpus litseifolius</name>
    <dbReference type="NCBI Taxonomy" id="425828"/>
    <lineage>
        <taxon>Eukaryota</taxon>
        <taxon>Viridiplantae</taxon>
        <taxon>Streptophyta</taxon>
        <taxon>Embryophyta</taxon>
        <taxon>Tracheophyta</taxon>
        <taxon>Spermatophyta</taxon>
        <taxon>Magnoliopsida</taxon>
        <taxon>eudicotyledons</taxon>
        <taxon>Gunneridae</taxon>
        <taxon>Pentapetalae</taxon>
        <taxon>rosids</taxon>
        <taxon>fabids</taxon>
        <taxon>Fagales</taxon>
        <taxon>Fagaceae</taxon>
        <taxon>Lithocarpus</taxon>
    </lineage>
</organism>
<dbReference type="SUPFAM" id="SSF140383">
    <property type="entry name" value="BSD domain-like"/>
    <property type="match status" value="1"/>
</dbReference>
<protein>
    <recommendedName>
        <fullName evidence="2">BSD domain-containing protein</fullName>
    </recommendedName>
</protein>
<feature type="domain" description="BSD" evidence="2">
    <location>
        <begin position="179"/>
        <end position="230"/>
    </location>
</feature>
<dbReference type="PROSITE" id="PS50858">
    <property type="entry name" value="BSD"/>
    <property type="match status" value="1"/>
</dbReference>
<feature type="compositionally biased region" description="Low complexity" evidence="1">
    <location>
        <begin position="61"/>
        <end position="84"/>
    </location>
</feature>
<sequence length="418" mass="46813">MSWLFKSFQSDGPDSSDQDHDDHSPSTTPRGVKDDLSALGQTLGRQFRGVANFLAPPPPSSIAAVDPSSSSSSESQSQSQSQSQALVGIRNDLVEIGGSLKSRLSLLSSTKAVSEISKLASNFLLFENNEEEEEEEEEAFRQDEDDDDVPGVTDDVLDFVSEISTRPELWTDFPLPLDNNDFNMSDVQKEHASTVECLAPSLAALRLKLQTYMSEEQFWIIYFILLLPRLSEHEYELLSTSKILEVRDVLLQKLQKNAQLENENSKSLDRSQDSSKASKPQGENMQSDLKVDSTDIRRAEVAMGDEGNTEKWLEEEDIETGTSVHAQNKVEHEEDHEEDVSFSDLEDDDNDLSNRLSCLSLKQQKEGHSNGCNDWVQLNRSPETQCGHGQQKEGQSNIRDKDSEGEDSNDWLTVDDFD</sequence>
<name>A0AAW2DU89_9ROSI</name>
<keyword evidence="4" id="KW-1185">Reference proteome</keyword>
<feature type="compositionally biased region" description="Basic and acidic residues" evidence="1">
    <location>
        <begin position="263"/>
        <end position="273"/>
    </location>
</feature>
<feature type="compositionally biased region" description="Acidic residues" evidence="1">
    <location>
        <begin position="403"/>
        <end position="418"/>
    </location>
</feature>
<accession>A0AAW2DU89</accession>
<dbReference type="PANTHER" id="PTHR31923">
    <property type="entry name" value="BSD DOMAIN-CONTAINING PROTEIN"/>
    <property type="match status" value="1"/>
</dbReference>
<reference evidence="3 4" key="1">
    <citation type="submission" date="2024-01" db="EMBL/GenBank/DDBJ databases">
        <title>A telomere-to-telomere, gap-free genome of sweet tea (Lithocarpus litseifolius).</title>
        <authorList>
            <person name="Zhou J."/>
        </authorList>
    </citation>
    <scope>NUCLEOTIDE SEQUENCE [LARGE SCALE GENOMIC DNA]</scope>
    <source>
        <strain evidence="3">Zhou-2022a</strain>
        <tissue evidence="3">Leaf</tissue>
    </source>
</reference>
<dbReference type="PANTHER" id="PTHR31923:SF9">
    <property type="entry name" value="BSD DOMAIN-CONTAINING PROTEIN"/>
    <property type="match status" value="1"/>
</dbReference>
<comment type="caution">
    <text evidence="3">The sequence shown here is derived from an EMBL/GenBank/DDBJ whole genome shotgun (WGS) entry which is preliminary data.</text>
</comment>
<evidence type="ECO:0000256" key="1">
    <source>
        <dbReference type="SAM" id="MobiDB-lite"/>
    </source>
</evidence>
<proteinExistence type="predicted"/>
<dbReference type="EMBL" id="JAZDWU010000001">
    <property type="protein sequence ID" value="KAL0013694.1"/>
    <property type="molecule type" value="Genomic_DNA"/>
</dbReference>
<dbReference type="AlphaFoldDB" id="A0AAW2DU89"/>
<dbReference type="SMART" id="SM00751">
    <property type="entry name" value="BSD"/>
    <property type="match status" value="1"/>
</dbReference>